<feature type="signal peptide" evidence="1">
    <location>
        <begin position="1"/>
        <end position="19"/>
    </location>
</feature>
<sequence length="272" mass="30047">MKISFSLLIALTLCGFLCAQTKDPIVIIVEYKLTHIIDSTQPGNPYIDNFLLLAGKQSSWYDKYAIGIKKIGRAPAPGTTSSGIPLSAFTDQNKASIYKSIDKHSMFTELVLGKVEYVVSEELPLPEWKITLETKNLGGYLCQKATTRFKGRNYEAWFTNKLPYRTGPWKFGGLPGLILEIGDEKKEVLFNFVSFYTASEGMEGLSENRKGIRISAERYRKIMTAIDNDPAALNNSGGGTGNLVAISVPIGGSLPTMPKPRKINNPIEKNDQ</sequence>
<evidence type="ECO:0000313" key="2">
    <source>
        <dbReference type="EMBL" id="NCI50931.1"/>
    </source>
</evidence>
<comment type="caution">
    <text evidence="2">The sequence shown here is derived from an EMBL/GenBank/DDBJ whole genome shotgun (WGS) entry which is preliminary data.</text>
</comment>
<evidence type="ECO:0000313" key="3">
    <source>
        <dbReference type="Proteomes" id="UP000753802"/>
    </source>
</evidence>
<reference evidence="2 3" key="1">
    <citation type="submission" date="2020-01" db="EMBL/GenBank/DDBJ databases">
        <title>Genome analysis.</title>
        <authorList>
            <person name="Wu S."/>
            <person name="Wang G."/>
        </authorList>
    </citation>
    <scope>NUCLEOTIDE SEQUENCE [LARGE SCALE GENOMIC DNA]</scope>
    <source>
        <strain evidence="2 3">SYL130</strain>
    </source>
</reference>
<feature type="chain" id="PRO_5045499820" evidence="1">
    <location>
        <begin position="20"/>
        <end position="272"/>
    </location>
</feature>
<dbReference type="Proteomes" id="UP000753802">
    <property type="component" value="Unassembled WGS sequence"/>
</dbReference>
<evidence type="ECO:0000256" key="1">
    <source>
        <dbReference type="SAM" id="SignalP"/>
    </source>
</evidence>
<keyword evidence="1" id="KW-0732">Signal</keyword>
<dbReference type="InterPro" id="IPR005901">
    <property type="entry name" value="GLPGLI"/>
</dbReference>
<gene>
    <name evidence="2" type="ORF">GWC95_13440</name>
</gene>
<accession>A0ABX0A196</accession>
<dbReference type="Pfam" id="PF22252">
    <property type="entry name" value="PNGase_F-II_N"/>
    <property type="match status" value="1"/>
</dbReference>
<protein>
    <submittedName>
        <fullName evidence="2">GLPGLI family protein</fullName>
    </submittedName>
</protein>
<organism evidence="2 3">
    <name type="scientific">Sediminibacterium roseum</name>
    <dbReference type="NCBI Taxonomy" id="1978412"/>
    <lineage>
        <taxon>Bacteria</taxon>
        <taxon>Pseudomonadati</taxon>
        <taxon>Bacteroidota</taxon>
        <taxon>Chitinophagia</taxon>
        <taxon>Chitinophagales</taxon>
        <taxon>Chitinophagaceae</taxon>
        <taxon>Sediminibacterium</taxon>
    </lineage>
</organism>
<dbReference type="NCBIfam" id="TIGR01200">
    <property type="entry name" value="GLPGLI"/>
    <property type="match status" value="1"/>
</dbReference>
<keyword evidence="3" id="KW-1185">Reference proteome</keyword>
<dbReference type="RefSeq" id="WP_161819235.1">
    <property type="nucleotide sequence ID" value="NZ_JAACJS010000015.1"/>
</dbReference>
<proteinExistence type="predicted"/>
<dbReference type="EMBL" id="JAACJS010000015">
    <property type="protein sequence ID" value="NCI50931.1"/>
    <property type="molecule type" value="Genomic_DNA"/>
</dbReference>
<name>A0ABX0A196_9BACT</name>